<sequence>MIPSFGTAGCDVPIETQFLLLEARDESSIHDENSKTKSENTFYILFLPVLYGLYRTTLQGTSVNELEFCVESGDPDVQTSLVTEANFINSGDNPFKLIRDSIKILEKHKGTVSHIENKKLPAHLDWLGWNTWDAFYTNVSAETIEDGLRSFSEGGFPPKCLFIDDGWQNTAYEDDEQFTEDTKFIFRLVNLEENAKFKGEKPCVNLHHFVKSVKEKYGLNCGIDGVKVDVQNIVETVGAGYGGCVALISHYQEALEKSVMRNFKSNNLICSMSLSNDYLYSSKKSAAARVSEDFMPNEPTLQTLHIAAVAFNSLLFGEIVVPDWDMFYFYSDHYTADFHGSARALGGCAVYVRPTTRDCLFNDPVTDGKSLLKIWNLNKLSGIIGVFNCQRAGKWPPVPGSQYLHPPGSAPSLECHVSPQDVEFLEEVAGESWNGTCAVYAFNSGSLSTMPKKGSFEVCLGLLKSEIFTISPIRVLGHDIQFAPIGLLDMYNSGGAIEALECNDGESAYMVKVQVRGCGRFGAYSNTKPRFCTVDPKEKYFMYNALASDGLLIINLQGECSFRDMEIVY</sequence>
<keyword evidence="6" id="KW-1185">Reference proteome</keyword>
<comment type="catalytic activity">
    <reaction evidence="4">
        <text>alpha-D-galactosyl-(1-&gt;3)-1D-myo-inositol + sucrose = raffinose + myo-inositol</text>
        <dbReference type="Rhea" id="RHEA:20161"/>
        <dbReference type="ChEBI" id="CHEBI:16634"/>
        <dbReference type="ChEBI" id="CHEBI:17268"/>
        <dbReference type="ChEBI" id="CHEBI:17505"/>
        <dbReference type="ChEBI" id="CHEBI:17992"/>
        <dbReference type="EC" id="2.4.1.82"/>
    </reaction>
</comment>
<dbReference type="Pfam" id="PF05691">
    <property type="entry name" value="Raffinose_syn"/>
    <property type="match status" value="2"/>
</dbReference>
<dbReference type="InterPro" id="IPR013785">
    <property type="entry name" value="Aldolase_TIM"/>
</dbReference>
<evidence type="ECO:0000256" key="2">
    <source>
        <dbReference type="ARBA" id="ARBA00012708"/>
    </source>
</evidence>
<dbReference type="Proteomes" id="UP000594261">
    <property type="component" value="Chromosome 10"/>
</dbReference>
<dbReference type="InterPro" id="IPR017853">
    <property type="entry name" value="GH"/>
</dbReference>
<dbReference type="Gene3D" id="3.20.20.70">
    <property type="entry name" value="Aldolase class I"/>
    <property type="match status" value="1"/>
</dbReference>
<evidence type="ECO:0000313" key="5">
    <source>
        <dbReference type="EnsemblPlants" id="QL10p006000:mrna"/>
    </source>
</evidence>
<dbReference type="EnsemblPlants" id="QL10p006000:mrna">
    <property type="protein sequence ID" value="QL10p006000:mrna"/>
    <property type="gene ID" value="QL10p006000"/>
</dbReference>
<keyword evidence="3" id="KW-0119">Carbohydrate metabolism</keyword>
<dbReference type="AlphaFoldDB" id="A0A7N2MNG3"/>
<dbReference type="PANTHER" id="PTHR31268">
    <property type="match status" value="1"/>
</dbReference>
<organism evidence="5 6">
    <name type="scientific">Quercus lobata</name>
    <name type="common">Valley oak</name>
    <dbReference type="NCBI Taxonomy" id="97700"/>
    <lineage>
        <taxon>Eukaryota</taxon>
        <taxon>Viridiplantae</taxon>
        <taxon>Streptophyta</taxon>
        <taxon>Embryophyta</taxon>
        <taxon>Tracheophyta</taxon>
        <taxon>Spermatophyta</taxon>
        <taxon>Magnoliopsida</taxon>
        <taxon>eudicotyledons</taxon>
        <taxon>Gunneridae</taxon>
        <taxon>Pentapetalae</taxon>
        <taxon>rosids</taxon>
        <taxon>fabids</taxon>
        <taxon>Fagales</taxon>
        <taxon>Fagaceae</taxon>
        <taxon>Quercus</taxon>
    </lineage>
</organism>
<dbReference type="InterPro" id="IPR008811">
    <property type="entry name" value="Glycosyl_hydrolases_36"/>
</dbReference>
<dbReference type="SUPFAM" id="SSF51445">
    <property type="entry name" value="(Trans)glycosidases"/>
    <property type="match status" value="1"/>
</dbReference>
<proteinExistence type="inferred from homology"/>
<dbReference type="EMBL" id="LRBV02000010">
    <property type="status" value="NOT_ANNOTATED_CDS"/>
    <property type="molecule type" value="Genomic_DNA"/>
</dbReference>
<dbReference type="PANTHER" id="PTHR31268:SF10">
    <property type="entry name" value="GALACTINOL--SUCROSE GALACTOSYLTRANSFERASE"/>
    <property type="match status" value="1"/>
</dbReference>
<name>A0A7N2MNG3_QUELO</name>
<dbReference type="EC" id="2.4.1.82" evidence="2"/>
<dbReference type="Gramene" id="QL10p006000:mrna">
    <property type="protein sequence ID" value="QL10p006000:mrna"/>
    <property type="gene ID" value="QL10p006000"/>
</dbReference>
<evidence type="ECO:0000256" key="4">
    <source>
        <dbReference type="ARBA" id="ARBA00049426"/>
    </source>
</evidence>
<dbReference type="OMA" id="RISEDFM"/>
<protein>
    <recommendedName>
        <fullName evidence="2">galactinol--sucrose galactosyltransferase</fullName>
        <ecNumber evidence="2">2.4.1.82</ecNumber>
    </recommendedName>
</protein>
<evidence type="ECO:0000256" key="1">
    <source>
        <dbReference type="ARBA" id="ARBA00007240"/>
    </source>
</evidence>
<dbReference type="GO" id="GO:0047274">
    <property type="term" value="F:galactinol-sucrose galactosyltransferase activity"/>
    <property type="evidence" value="ECO:0007669"/>
    <property type="project" value="UniProtKB-EC"/>
</dbReference>
<accession>A0A7N2MNG3</accession>
<dbReference type="InParanoid" id="A0A7N2MNG3"/>
<evidence type="ECO:0000313" key="6">
    <source>
        <dbReference type="Proteomes" id="UP000594261"/>
    </source>
</evidence>
<reference evidence="5" key="2">
    <citation type="submission" date="2021-01" db="UniProtKB">
        <authorList>
            <consortium name="EnsemblPlants"/>
        </authorList>
    </citation>
    <scope>IDENTIFICATION</scope>
</reference>
<comment type="similarity">
    <text evidence="1">Belongs to the glycosyl hydrolases 36 family.</text>
</comment>
<evidence type="ECO:0000256" key="3">
    <source>
        <dbReference type="ARBA" id="ARBA00023277"/>
    </source>
</evidence>
<reference evidence="5 6" key="1">
    <citation type="journal article" date="2016" name="G3 (Bethesda)">
        <title>First Draft Assembly and Annotation of the Genome of a California Endemic Oak Quercus lobata Nee (Fagaceae).</title>
        <authorList>
            <person name="Sork V.L."/>
            <person name="Fitz-Gibbon S.T."/>
            <person name="Puiu D."/>
            <person name="Crepeau M."/>
            <person name="Gugger P.F."/>
            <person name="Sherman R."/>
            <person name="Stevens K."/>
            <person name="Langley C.H."/>
            <person name="Pellegrini M."/>
            <person name="Salzberg S.L."/>
        </authorList>
    </citation>
    <scope>NUCLEOTIDE SEQUENCE [LARGE SCALE GENOMIC DNA]</scope>
    <source>
        <strain evidence="5 6">cv. SW786</strain>
    </source>
</reference>